<evidence type="ECO:0000256" key="9">
    <source>
        <dbReference type="ARBA" id="ARBA00023012"/>
    </source>
</evidence>
<dbReference type="Pfam" id="PF07694">
    <property type="entry name" value="5TM-5TMR_LYT"/>
    <property type="match status" value="1"/>
</dbReference>
<keyword evidence="4 11" id="KW-0812">Transmembrane</keyword>
<feature type="transmembrane region" description="Helical" evidence="11">
    <location>
        <begin position="7"/>
        <end position="29"/>
    </location>
</feature>
<evidence type="ECO:0000313" key="15">
    <source>
        <dbReference type="EMBL" id="MBB6062756.1"/>
    </source>
</evidence>
<proteinExistence type="predicted"/>
<comment type="caution">
    <text evidence="15">The sequence shown here is derived from an EMBL/GenBank/DDBJ whole genome shotgun (WGS) entry which is preliminary data.</text>
</comment>
<evidence type="ECO:0000256" key="5">
    <source>
        <dbReference type="ARBA" id="ARBA00022741"/>
    </source>
</evidence>
<evidence type="ECO:0000313" key="16">
    <source>
        <dbReference type="Proteomes" id="UP000555828"/>
    </source>
</evidence>
<keyword evidence="7" id="KW-0067">ATP-binding</keyword>
<dbReference type="RefSeq" id="WP_184619400.1">
    <property type="nucleotide sequence ID" value="NZ_JACHEX010000003.1"/>
</dbReference>
<dbReference type="GO" id="GO:0005886">
    <property type="term" value="C:plasma membrane"/>
    <property type="evidence" value="ECO:0007669"/>
    <property type="project" value="UniProtKB-SubCell"/>
</dbReference>
<organism evidence="15 16">
    <name type="scientific">Thermosipho japonicus</name>
    <dbReference type="NCBI Taxonomy" id="90323"/>
    <lineage>
        <taxon>Bacteria</taxon>
        <taxon>Thermotogati</taxon>
        <taxon>Thermotogota</taxon>
        <taxon>Thermotogae</taxon>
        <taxon>Thermotogales</taxon>
        <taxon>Fervidobacteriaceae</taxon>
        <taxon>Thermosipho</taxon>
    </lineage>
</organism>
<evidence type="ECO:0000256" key="8">
    <source>
        <dbReference type="ARBA" id="ARBA00022989"/>
    </source>
</evidence>
<evidence type="ECO:0000256" key="10">
    <source>
        <dbReference type="ARBA" id="ARBA00023136"/>
    </source>
</evidence>
<evidence type="ECO:0000256" key="4">
    <source>
        <dbReference type="ARBA" id="ARBA00022692"/>
    </source>
</evidence>
<dbReference type="Pfam" id="PF02518">
    <property type="entry name" value="HATPase_c"/>
    <property type="match status" value="1"/>
</dbReference>
<feature type="transmembrane region" description="Helical" evidence="11">
    <location>
        <begin position="41"/>
        <end position="61"/>
    </location>
</feature>
<accession>A0A841GGG4</accession>
<dbReference type="PANTHER" id="PTHR34220">
    <property type="entry name" value="SENSOR HISTIDINE KINASE YPDA"/>
    <property type="match status" value="1"/>
</dbReference>
<dbReference type="Gene3D" id="3.30.565.10">
    <property type="entry name" value="Histidine kinase-like ATPase, C-terminal domain"/>
    <property type="match status" value="1"/>
</dbReference>
<feature type="transmembrane region" description="Helical" evidence="11">
    <location>
        <begin position="99"/>
        <end position="122"/>
    </location>
</feature>
<dbReference type="AlphaFoldDB" id="A0A841GGG4"/>
<comment type="subcellular location">
    <subcellularLocation>
        <location evidence="1">Cell membrane</location>
        <topology evidence="1">Multi-pass membrane protein</topology>
    </subcellularLocation>
</comment>
<protein>
    <submittedName>
        <fullName evidence="15">Two-component system LytT family sensor kinase/two-component system sensor histidine kinase LytS</fullName>
        <ecNumber evidence="15">2.7.13.3</ecNumber>
    </submittedName>
</protein>
<evidence type="ECO:0000259" key="14">
    <source>
        <dbReference type="Pfam" id="PF07694"/>
    </source>
</evidence>
<keyword evidence="16" id="KW-1185">Reference proteome</keyword>
<reference evidence="15 16" key="1">
    <citation type="submission" date="2020-08" db="EMBL/GenBank/DDBJ databases">
        <title>Genomic Encyclopedia of Type Strains, Phase IV (KMG-IV): sequencing the most valuable type-strain genomes for metagenomic binning, comparative biology and taxonomic classification.</title>
        <authorList>
            <person name="Goeker M."/>
        </authorList>
    </citation>
    <scope>NUCLEOTIDE SEQUENCE [LARGE SCALE GENOMIC DNA]</scope>
    <source>
        <strain evidence="15 16">DSM 13481</strain>
    </source>
</reference>
<keyword evidence="5" id="KW-0547">Nucleotide-binding</keyword>
<evidence type="ECO:0000259" key="12">
    <source>
        <dbReference type="Pfam" id="PF02518"/>
    </source>
</evidence>
<gene>
    <name evidence="15" type="ORF">HNP65_001208</name>
</gene>
<sequence>MLENISLILLERVSLILVITYITFQSYFIKNIFGKTLVAKNRLILGIIGGFLGVLGTVFGIRYNGAIVNYRDIGVIFAGMLGGIPAGLIAALISSIFRLFLGGITVVPCFLGTITAGFISGLISQLYGRKHFSFFRTLSYTVLIEIIHLTYVLVMVKPFSLAFDITFKILFPMVITNSLGVSFLNYMIKNIEEQLEQTAENTINSIFVIMEKSLNSIEEGFNEKTANLIAETILNNTNFDAVAITDKNKILAHVGIGSDHHVPGMPIQTNATKKVIESGHGLKVVGKKGISCSVHNCPLYSGIIIPLTDLNSELIGTLKLYYSKRGEIKHSDIIFGKKLAQTLSLIISLTRINESLKLATEEKLRELMSNLSPHFLFNTLNAIKYISKKEPDKVNYFIDNISELLRYTLYENKKFVSLKDEIKFTTNYLELMKLRYKDKLNYEIMVNVENTIKIPPFILQPLVENSIKHGMKEDELIIKVKVESVDDYVKISVEDNGKGFKSLNKKGKGLELIQKRLSSIYGGNYSFSIKNGIFGGTMVEIKIKTSSMKVGEVV</sequence>
<dbReference type="InterPro" id="IPR050640">
    <property type="entry name" value="Bact_2-comp_sensor_kinase"/>
</dbReference>
<dbReference type="Gene3D" id="1.10.1760.20">
    <property type="match status" value="1"/>
</dbReference>
<dbReference type="GO" id="GO:0005524">
    <property type="term" value="F:ATP binding"/>
    <property type="evidence" value="ECO:0007669"/>
    <property type="project" value="UniProtKB-KW"/>
</dbReference>
<dbReference type="InterPro" id="IPR010559">
    <property type="entry name" value="Sig_transdc_His_kin_internal"/>
</dbReference>
<dbReference type="PANTHER" id="PTHR34220:SF7">
    <property type="entry name" value="SENSOR HISTIDINE KINASE YPDA"/>
    <property type="match status" value="1"/>
</dbReference>
<evidence type="ECO:0000256" key="7">
    <source>
        <dbReference type="ARBA" id="ARBA00022840"/>
    </source>
</evidence>
<feature type="domain" description="Histidine kinase/HSP90-like ATPase" evidence="12">
    <location>
        <begin position="458"/>
        <end position="544"/>
    </location>
</feature>
<dbReference type="EMBL" id="JACHEX010000003">
    <property type="protein sequence ID" value="MBB6062756.1"/>
    <property type="molecule type" value="Genomic_DNA"/>
</dbReference>
<evidence type="ECO:0000256" key="1">
    <source>
        <dbReference type="ARBA" id="ARBA00004651"/>
    </source>
</evidence>
<evidence type="ECO:0000256" key="3">
    <source>
        <dbReference type="ARBA" id="ARBA00022679"/>
    </source>
</evidence>
<dbReference type="InterPro" id="IPR011620">
    <property type="entry name" value="Sig_transdc_His_kinase_LytS_TM"/>
</dbReference>
<keyword evidence="2" id="KW-1003">Cell membrane</keyword>
<dbReference type="GO" id="GO:0071555">
    <property type="term" value="P:cell wall organization"/>
    <property type="evidence" value="ECO:0007669"/>
    <property type="project" value="InterPro"/>
</dbReference>
<feature type="transmembrane region" description="Helical" evidence="11">
    <location>
        <begin position="134"/>
        <end position="154"/>
    </location>
</feature>
<feature type="domain" description="Signal transduction histidine kinase internal region" evidence="13">
    <location>
        <begin position="363"/>
        <end position="440"/>
    </location>
</feature>
<dbReference type="InterPro" id="IPR036890">
    <property type="entry name" value="HATPase_C_sf"/>
</dbReference>
<keyword evidence="3 15" id="KW-0808">Transferase</keyword>
<feature type="transmembrane region" description="Helical" evidence="11">
    <location>
        <begin position="73"/>
        <end position="93"/>
    </location>
</feature>
<evidence type="ECO:0000256" key="6">
    <source>
        <dbReference type="ARBA" id="ARBA00022777"/>
    </source>
</evidence>
<dbReference type="Proteomes" id="UP000555828">
    <property type="component" value="Unassembled WGS sequence"/>
</dbReference>
<dbReference type="SUPFAM" id="SSF55874">
    <property type="entry name" value="ATPase domain of HSP90 chaperone/DNA topoisomerase II/histidine kinase"/>
    <property type="match status" value="1"/>
</dbReference>
<keyword evidence="10 11" id="KW-0472">Membrane</keyword>
<dbReference type="InterPro" id="IPR003594">
    <property type="entry name" value="HATPase_dom"/>
</dbReference>
<keyword evidence="8 11" id="KW-1133">Transmembrane helix</keyword>
<name>A0A841GGG4_9BACT</name>
<evidence type="ECO:0000256" key="2">
    <source>
        <dbReference type="ARBA" id="ARBA00022475"/>
    </source>
</evidence>
<evidence type="ECO:0000256" key="11">
    <source>
        <dbReference type="SAM" id="Phobius"/>
    </source>
</evidence>
<dbReference type="GO" id="GO:0000155">
    <property type="term" value="F:phosphorelay sensor kinase activity"/>
    <property type="evidence" value="ECO:0007669"/>
    <property type="project" value="InterPro"/>
</dbReference>
<keyword evidence="9" id="KW-0902">Two-component regulatory system</keyword>
<feature type="domain" description="Signal transduction histidine kinase 5TM receptor LytS transmembrane region" evidence="14">
    <location>
        <begin position="28"/>
        <end position="190"/>
    </location>
</feature>
<keyword evidence="6 15" id="KW-0418">Kinase</keyword>
<evidence type="ECO:0000259" key="13">
    <source>
        <dbReference type="Pfam" id="PF06580"/>
    </source>
</evidence>
<dbReference type="Pfam" id="PF06580">
    <property type="entry name" value="His_kinase"/>
    <property type="match status" value="1"/>
</dbReference>
<dbReference type="EC" id="2.7.13.3" evidence="15"/>